<comment type="caution">
    <text evidence="1">The sequence shown here is derived from an EMBL/GenBank/DDBJ whole genome shotgun (WGS) entry which is preliminary data.</text>
</comment>
<proteinExistence type="predicted"/>
<protein>
    <submittedName>
        <fullName evidence="1">Uncharacterized protein</fullName>
    </submittedName>
</protein>
<dbReference type="Proteomes" id="UP000012589">
    <property type="component" value="Unassembled WGS sequence"/>
</dbReference>
<organism evidence="1 2">
    <name type="scientific">Eubacterium plexicaudatum ASF492</name>
    <dbReference type="NCBI Taxonomy" id="1235802"/>
    <lineage>
        <taxon>Bacteria</taxon>
        <taxon>Bacillati</taxon>
        <taxon>Bacillota</taxon>
        <taxon>Clostridia</taxon>
        <taxon>Eubacteriales</taxon>
        <taxon>Eubacteriaceae</taxon>
        <taxon>Eubacterium</taxon>
    </lineage>
</organism>
<evidence type="ECO:0000313" key="2">
    <source>
        <dbReference type="Proteomes" id="UP000012589"/>
    </source>
</evidence>
<gene>
    <name evidence="1" type="ORF">C823_00243</name>
</gene>
<dbReference type="PATRIC" id="fig|1235802.3.peg.254"/>
<sequence length="52" mass="6073">MRIAFYYRKGSTTFGCMLPEEKERLHAFLAAEQKREAAKSLSRKLDHGDKKK</sequence>
<dbReference type="STRING" id="1235802.C823_00243"/>
<reference evidence="1 2" key="1">
    <citation type="journal article" date="2014" name="Genome Announc.">
        <title>Draft genome sequences of the altered schaedler flora, a defined bacterial community from gnotobiotic mice.</title>
        <authorList>
            <person name="Wannemuehler M.J."/>
            <person name="Overstreet A.M."/>
            <person name="Ward D.V."/>
            <person name="Phillips G.J."/>
        </authorList>
    </citation>
    <scope>NUCLEOTIDE SEQUENCE [LARGE SCALE GENOMIC DNA]</scope>
    <source>
        <strain evidence="1 2">ASF492</strain>
    </source>
</reference>
<dbReference type="EMBL" id="AQFT01000009">
    <property type="protein sequence ID" value="EMZ37919.1"/>
    <property type="molecule type" value="Genomic_DNA"/>
</dbReference>
<dbReference type="HOGENOM" id="CLU_3079972_0_0_9"/>
<dbReference type="AlphaFoldDB" id="N2BM63"/>
<evidence type="ECO:0000313" key="1">
    <source>
        <dbReference type="EMBL" id="EMZ37919.1"/>
    </source>
</evidence>
<keyword evidence="2" id="KW-1185">Reference proteome</keyword>
<accession>N2BM63</accession>
<name>N2BM63_9FIRM</name>